<organism evidence="11">
    <name type="scientific">Tripedalia cystophora</name>
    <name type="common">Mangrove box jellyfish</name>
    <dbReference type="NCBI Taxonomy" id="6141"/>
    <lineage>
        <taxon>Eukaryota</taxon>
        <taxon>Metazoa</taxon>
        <taxon>Cnidaria</taxon>
        <taxon>Cubozoa</taxon>
        <taxon>Carybdeida</taxon>
        <taxon>Tripedaliidae</taxon>
        <taxon>Tripedalia</taxon>
    </lineage>
</organism>
<gene>
    <name evidence="11" type="primary">op16</name>
</gene>
<keyword evidence="7 8" id="KW-0807">Transducer</keyword>
<evidence type="ECO:0000256" key="2">
    <source>
        <dbReference type="ARBA" id="ARBA00022692"/>
    </source>
</evidence>
<dbReference type="CDD" id="cd14969">
    <property type="entry name" value="7tmA_Opsins_type2_animals"/>
    <property type="match status" value="1"/>
</dbReference>
<dbReference type="SMR" id="A0A059NTC5"/>
<feature type="transmembrane region" description="Helical" evidence="9">
    <location>
        <begin position="288"/>
        <end position="307"/>
    </location>
</feature>
<evidence type="ECO:0000256" key="3">
    <source>
        <dbReference type="ARBA" id="ARBA00022989"/>
    </source>
</evidence>
<dbReference type="Gene3D" id="1.20.1070.10">
    <property type="entry name" value="Rhodopsin 7-helix transmembrane proteins"/>
    <property type="match status" value="1"/>
</dbReference>
<keyword evidence="6 8" id="KW-0675">Receptor</keyword>
<evidence type="ECO:0000256" key="6">
    <source>
        <dbReference type="ARBA" id="ARBA00023170"/>
    </source>
</evidence>
<dbReference type="PROSITE" id="PS00237">
    <property type="entry name" value="G_PROTEIN_RECEP_F1_1"/>
    <property type="match status" value="1"/>
</dbReference>
<reference evidence="11" key="1">
    <citation type="journal article" date="2015" name="Sci. Rep.">
        <title>Cubozoan genome illuminates functional diversification of opsins and photoreceptor evolution.</title>
        <authorList>
            <person name="Liegertova M."/>
            <person name="Pergner J."/>
            <person name="Kozmikova I."/>
            <person name="Fabian P."/>
            <person name="Pombinho A.R."/>
            <person name="Strnad H."/>
            <person name="Paces J."/>
            <person name="Vlcek C."/>
            <person name="Bartunek P."/>
            <person name="Kozmik Z."/>
        </authorList>
    </citation>
    <scope>NUCLEOTIDE SEQUENCE</scope>
</reference>
<dbReference type="EMBL" id="JQ968417">
    <property type="protein sequence ID" value="AGB67489.1"/>
    <property type="molecule type" value="Genomic_DNA"/>
</dbReference>
<dbReference type="Pfam" id="PF00001">
    <property type="entry name" value="7tm_1"/>
    <property type="match status" value="1"/>
</dbReference>
<proteinExistence type="inferred from homology"/>
<feature type="transmembrane region" description="Helical" evidence="9">
    <location>
        <begin position="248"/>
        <end position="276"/>
    </location>
</feature>
<sequence length="319" mass="36581">MSQSCTRRKNHLDCLDKMTNYTFGRETYNAVGGFLIAVSALGGILNAFVLVFFFRLYKRERRLINILMFSTAVSDLAPSLLAYPVAGVRTIQRAPYKSHSISCKLEGFCVHLTALSSVIHLAVMAYERFSVIKSGTSKVFSVRKQQGIIFAIWMYALAVSLLPFMGWSSYEPEGLNTSCTVHWKSSNKEDVSYNIFLMFTNFIFPLFVIAISYIRLYKYVRNNSFSKRWHDSRVNRDYWKKRIQKNRALAGMVFLLISLFVVTWAPYVVISLYNIIGMPSNVNPLVETIPAILAKSFTILNPVIYGIKHHKFRAEIKRL</sequence>
<evidence type="ECO:0000256" key="8">
    <source>
        <dbReference type="RuleBase" id="RU000688"/>
    </source>
</evidence>
<feature type="transmembrane region" description="Helical" evidence="9">
    <location>
        <begin position="195"/>
        <end position="217"/>
    </location>
</feature>
<dbReference type="PROSITE" id="PS50262">
    <property type="entry name" value="G_PROTEIN_RECEP_F1_2"/>
    <property type="match status" value="1"/>
</dbReference>
<evidence type="ECO:0000256" key="7">
    <source>
        <dbReference type="ARBA" id="ARBA00023224"/>
    </source>
</evidence>
<evidence type="ECO:0000259" key="10">
    <source>
        <dbReference type="PROSITE" id="PS50262"/>
    </source>
</evidence>
<feature type="domain" description="G-protein coupled receptors family 1 profile" evidence="10">
    <location>
        <begin position="45"/>
        <end position="305"/>
    </location>
</feature>
<name>A0A059NTC5_TRICY</name>
<protein>
    <submittedName>
        <fullName evidence="11">C-like opsin</fullName>
    </submittedName>
</protein>
<accession>A0A059NTC5</accession>
<dbReference type="PRINTS" id="PR00237">
    <property type="entry name" value="GPCRRHODOPSN"/>
</dbReference>
<comment type="similarity">
    <text evidence="8">Belongs to the G-protein coupled receptor 1 family.</text>
</comment>
<dbReference type="SUPFAM" id="SSF81321">
    <property type="entry name" value="Family A G protein-coupled receptor-like"/>
    <property type="match status" value="1"/>
</dbReference>
<dbReference type="InterPro" id="IPR000276">
    <property type="entry name" value="GPCR_Rhodpsn"/>
</dbReference>
<evidence type="ECO:0000313" key="11">
    <source>
        <dbReference type="EMBL" id="AGB67489.1"/>
    </source>
</evidence>
<keyword evidence="3 9" id="KW-1133">Transmembrane helix</keyword>
<evidence type="ECO:0000256" key="4">
    <source>
        <dbReference type="ARBA" id="ARBA00023040"/>
    </source>
</evidence>
<comment type="subcellular location">
    <subcellularLocation>
        <location evidence="1">Membrane</location>
        <topology evidence="1">Multi-pass membrane protein</topology>
    </subcellularLocation>
</comment>
<dbReference type="InterPro" id="IPR050125">
    <property type="entry name" value="GPCR_opsins"/>
</dbReference>
<dbReference type="PANTHER" id="PTHR24240">
    <property type="entry name" value="OPSIN"/>
    <property type="match status" value="1"/>
</dbReference>
<dbReference type="InterPro" id="IPR017452">
    <property type="entry name" value="GPCR_Rhodpsn_7TM"/>
</dbReference>
<keyword evidence="2 8" id="KW-0812">Transmembrane</keyword>
<keyword evidence="5 9" id="KW-0472">Membrane</keyword>
<dbReference type="AlphaFoldDB" id="A0A059NTC5"/>
<feature type="transmembrane region" description="Helical" evidence="9">
    <location>
        <begin position="147"/>
        <end position="167"/>
    </location>
</feature>
<dbReference type="GO" id="GO:0004930">
    <property type="term" value="F:G protein-coupled receptor activity"/>
    <property type="evidence" value="ECO:0007669"/>
    <property type="project" value="UniProtKB-KW"/>
</dbReference>
<evidence type="ECO:0000256" key="9">
    <source>
        <dbReference type="SAM" id="Phobius"/>
    </source>
</evidence>
<keyword evidence="4 8" id="KW-0297">G-protein coupled receptor</keyword>
<dbReference type="GO" id="GO:0016020">
    <property type="term" value="C:membrane"/>
    <property type="evidence" value="ECO:0007669"/>
    <property type="project" value="UniProtKB-SubCell"/>
</dbReference>
<evidence type="ECO:0000256" key="1">
    <source>
        <dbReference type="ARBA" id="ARBA00004141"/>
    </source>
</evidence>
<feature type="transmembrane region" description="Helical" evidence="9">
    <location>
        <begin position="66"/>
        <end position="85"/>
    </location>
</feature>
<feature type="transmembrane region" description="Helical" evidence="9">
    <location>
        <begin position="30"/>
        <end position="54"/>
    </location>
</feature>
<evidence type="ECO:0000256" key="5">
    <source>
        <dbReference type="ARBA" id="ARBA00023136"/>
    </source>
</evidence>